<dbReference type="RefSeq" id="WP_207109520.1">
    <property type="nucleotide sequence ID" value="NZ_JAFLVR010000038.1"/>
</dbReference>
<sequence length="272" mass="31522">MNLLIVRLITFLNGQTTETTNYHIAVTMLNHYDNICSMSIGEIAKLCDVSKSTVSKFARTLGFDDYIDLKDNAVFIENRFNNPLNYVSNIITSIENEGYNEYFDAIIKDIDFFKSHFDLSIFDRVAKEIYTHDKVMAFGLIFSESAAIDLQYKLAYNGKFIHTFQDDLVQENFLRTAKEDTLILIFTNSGNYLTKQQIRAGTPKKSFFSQTKAKIIVISSNPKVLDFPFVEDAIIFPHQTNYQTHTFMYHLITDLIVARYRKIKNNEVPYDR</sequence>
<dbReference type="Pfam" id="PF01418">
    <property type="entry name" value="HTH_6"/>
    <property type="match status" value="1"/>
</dbReference>
<dbReference type="PANTHER" id="PTHR30514:SF1">
    <property type="entry name" value="HTH-TYPE TRANSCRIPTIONAL REGULATOR HEXR-RELATED"/>
    <property type="match status" value="1"/>
</dbReference>
<dbReference type="InterPro" id="IPR047640">
    <property type="entry name" value="RpiR-like"/>
</dbReference>
<keyword evidence="3" id="KW-1185">Reference proteome</keyword>
<evidence type="ECO:0000313" key="2">
    <source>
        <dbReference type="EMBL" id="MBO0453761.1"/>
    </source>
</evidence>
<protein>
    <submittedName>
        <fullName evidence="2">MurR/RpiR family transcriptional regulator</fullName>
    </submittedName>
</protein>
<dbReference type="InterPro" id="IPR000281">
    <property type="entry name" value="HTH_RpiR"/>
</dbReference>
<gene>
    <name evidence="2" type="ORF">JZO85_15980</name>
</gene>
<dbReference type="InterPro" id="IPR046348">
    <property type="entry name" value="SIS_dom_sf"/>
</dbReference>
<dbReference type="PANTHER" id="PTHR30514">
    <property type="entry name" value="GLUCOKINASE"/>
    <property type="match status" value="1"/>
</dbReference>
<accession>A0ABS3HJY1</accession>
<dbReference type="InterPro" id="IPR009057">
    <property type="entry name" value="Homeodomain-like_sf"/>
</dbReference>
<dbReference type="InterPro" id="IPR036388">
    <property type="entry name" value="WH-like_DNA-bd_sf"/>
</dbReference>
<dbReference type="PROSITE" id="PS51071">
    <property type="entry name" value="HTH_RPIR"/>
    <property type="match status" value="1"/>
</dbReference>
<evidence type="ECO:0000259" key="1">
    <source>
        <dbReference type="PROSITE" id="PS51071"/>
    </source>
</evidence>
<reference evidence="2 3" key="1">
    <citation type="submission" date="2021-03" db="EMBL/GenBank/DDBJ databases">
        <title>Enterococcal diversity collection.</title>
        <authorList>
            <person name="Gilmore M.S."/>
            <person name="Schwartzman J."/>
            <person name="Van Tyne D."/>
            <person name="Martin M."/>
            <person name="Earl A.M."/>
            <person name="Manson A.L."/>
            <person name="Straub T."/>
            <person name="Salamzade R."/>
            <person name="Saavedra J."/>
            <person name="Lebreton F."/>
            <person name="Prichula J."/>
            <person name="Schaufler K."/>
            <person name="Gaca A."/>
            <person name="Sgardioli B."/>
            <person name="Wagenaar J."/>
            <person name="Strong T."/>
        </authorList>
    </citation>
    <scope>NUCLEOTIDE SEQUENCE [LARGE SCALE GENOMIC DNA]</scope>
    <source>
        <strain evidence="2 3">MJM16</strain>
    </source>
</reference>
<name>A0ABS3HJY1_9ENTE</name>
<organism evidence="2 3">
    <name type="scientific">Candidatus Enterococcus murrayae</name>
    <dbReference type="NCBI Taxonomy" id="2815321"/>
    <lineage>
        <taxon>Bacteria</taxon>
        <taxon>Bacillati</taxon>
        <taxon>Bacillota</taxon>
        <taxon>Bacilli</taxon>
        <taxon>Lactobacillales</taxon>
        <taxon>Enterococcaceae</taxon>
        <taxon>Enterococcus</taxon>
    </lineage>
</organism>
<dbReference type="EMBL" id="JAFLVR010000038">
    <property type="protein sequence ID" value="MBO0453761.1"/>
    <property type="molecule type" value="Genomic_DNA"/>
</dbReference>
<comment type="caution">
    <text evidence="2">The sequence shown here is derived from an EMBL/GenBank/DDBJ whole genome shotgun (WGS) entry which is preliminary data.</text>
</comment>
<dbReference type="Proteomes" id="UP000664495">
    <property type="component" value="Unassembled WGS sequence"/>
</dbReference>
<feature type="domain" description="HTH rpiR-type" evidence="1">
    <location>
        <begin position="4"/>
        <end position="80"/>
    </location>
</feature>
<dbReference type="Gene3D" id="1.10.10.10">
    <property type="entry name" value="Winged helix-like DNA-binding domain superfamily/Winged helix DNA-binding domain"/>
    <property type="match status" value="1"/>
</dbReference>
<dbReference type="Gene3D" id="3.40.50.10490">
    <property type="entry name" value="Glucose-6-phosphate isomerase like protein, domain 1"/>
    <property type="match status" value="1"/>
</dbReference>
<proteinExistence type="predicted"/>
<evidence type="ECO:0000313" key="3">
    <source>
        <dbReference type="Proteomes" id="UP000664495"/>
    </source>
</evidence>
<dbReference type="SUPFAM" id="SSF46689">
    <property type="entry name" value="Homeodomain-like"/>
    <property type="match status" value="1"/>
</dbReference>
<dbReference type="SUPFAM" id="SSF53697">
    <property type="entry name" value="SIS domain"/>
    <property type="match status" value="1"/>
</dbReference>